<protein>
    <submittedName>
        <fullName evidence="1">Uncharacterized protein</fullName>
    </submittedName>
</protein>
<dbReference type="EMBL" id="CP023702">
    <property type="protein sequence ID" value="QEU75830.1"/>
    <property type="molecule type" value="Genomic_DNA"/>
</dbReference>
<name>A0A5J6FLU3_9ACTN</name>
<proteinExistence type="predicted"/>
<organism evidence="1 2">
    <name type="scientific">Streptomyces nitrosporeus</name>
    <dbReference type="NCBI Taxonomy" id="28894"/>
    <lineage>
        <taxon>Bacteria</taxon>
        <taxon>Bacillati</taxon>
        <taxon>Actinomycetota</taxon>
        <taxon>Actinomycetes</taxon>
        <taxon>Kitasatosporales</taxon>
        <taxon>Streptomycetaceae</taxon>
        <taxon>Streptomyces</taxon>
    </lineage>
</organism>
<evidence type="ECO:0000313" key="1">
    <source>
        <dbReference type="EMBL" id="QEU75830.1"/>
    </source>
</evidence>
<dbReference type="AlphaFoldDB" id="A0A5J6FLU3"/>
<dbReference type="KEGG" id="snk:CP967_31155"/>
<gene>
    <name evidence="1" type="ORF">CP967_31155</name>
</gene>
<accession>A0A5J6FLU3</accession>
<keyword evidence="2" id="KW-1185">Reference proteome</keyword>
<sequence length="73" mass="7720">MANTETTFMTLPTEARPKTAASFITSANFSTSDGVSRFSARVTIATSGACSFRLPAGMTSSFVYLDGIRVSLD</sequence>
<reference evidence="1 2" key="1">
    <citation type="submission" date="2017-09" db="EMBL/GenBank/DDBJ databases">
        <authorList>
            <person name="Lee N."/>
            <person name="Cho B.-K."/>
        </authorList>
    </citation>
    <scope>NUCLEOTIDE SEQUENCE [LARGE SCALE GENOMIC DNA]</scope>
    <source>
        <strain evidence="1 2">ATCC 12769</strain>
    </source>
</reference>
<dbReference type="Proteomes" id="UP000326178">
    <property type="component" value="Chromosome"/>
</dbReference>
<evidence type="ECO:0000313" key="2">
    <source>
        <dbReference type="Proteomes" id="UP000326178"/>
    </source>
</evidence>